<dbReference type="Proteomes" id="UP001596406">
    <property type="component" value="Unassembled WGS sequence"/>
</dbReference>
<evidence type="ECO:0000313" key="3">
    <source>
        <dbReference type="Proteomes" id="UP001596406"/>
    </source>
</evidence>
<name>A0ABD5UCQ5_9EURY</name>
<accession>A0ABD5UCQ5</accession>
<dbReference type="AlphaFoldDB" id="A0ABD5UCQ5"/>
<proteinExistence type="predicted"/>
<reference evidence="2 3" key="1">
    <citation type="journal article" date="2019" name="Int. J. Syst. Evol. Microbiol.">
        <title>The Global Catalogue of Microorganisms (GCM) 10K type strain sequencing project: providing services to taxonomists for standard genome sequencing and annotation.</title>
        <authorList>
            <consortium name="The Broad Institute Genomics Platform"/>
            <consortium name="The Broad Institute Genome Sequencing Center for Infectious Disease"/>
            <person name="Wu L."/>
            <person name="Ma J."/>
        </authorList>
    </citation>
    <scope>NUCLEOTIDE SEQUENCE [LARGE SCALE GENOMIC DNA]</scope>
    <source>
        <strain evidence="2 3">PSRA2</strain>
    </source>
</reference>
<keyword evidence="3" id="KW-1185">Reference proteome</keyword>
<feature type="region of interest" description="Disordered" evidence="1">
    <location>
        <begin position="1"/>
        <end position="22"/>
    </location>
</feature>
<protein>
    <submittedName>
        <fullName evidence="2">Uncharacterized protein</fullName>
    </submittedName>
</protein>
<gene>
    <name evidence="2" type="ORF">ACFQHK_17855</name>
</gene>
<evidence type="ECO:0000313" key="2">
    <source>
        <dbReference type="EMBL" id="MFC6838350.1"/>
    </source>
</evidence>
<evidence type="ECO:0000256" key="1">
    <source>
        <dbReference type="SAM" id="MobiDB-lite"/>
    </source>
</evidence>
<organism evidence="2 3">
    <name type="scientific">Halomarina ordinaria</name>
    <dbReference type="NCBI Taxonomy" id="3033939"/>
    <lineage>
        <taxon>Archaea</taxon>
        <taxon>Methanobacteriati</taxon>
        <taxon>Methanobacteriota</taxon>
        <taxon>Stenosarchaea group</taxon>
        <taxon>Halobacteria</taxon>
        <taxon>Halobacteriales</taxon>
        <taxon>Natronomonadaceae</taxon>
        <taxon>Halomarina</taxon>
    </lineage>
</organism>
<dbReference type="RefSeq" id="WP_304450037.1">
    <property type="nucleotide sequence ID" value="NZ_JARRAH010000004.1"/>
</dbReference>
<sequence length="96" mass="10570">MSSDNNETNGGPAKEHSKAVHPVTVDGIDDKFEENIVKASELFLVAEEQVDDDAKLDALRGPNGPVDEKFDADEEVDLTEPHRRHFEIDVPPGGYI</sequence>
<comment type="caution">
    <text evidence="2">The sequence shown here is derived from an EMBL/GenBank/DDBJ whole genome shotgun (WGS) entry which is preliminary data.</text>
</comment>
<dbReference type="EMBL" id="JBHSXM010000004">
    <property type="protein sequence ID" value="MFC6838350.1"/>
    <property type="molecule type" value="Genomic_DNA"/>
</dbReference>